<dbReference type="HOGENOM" id="CLU_155233_2_0_6"/>
<evidence type="ECO:0008006" key="3">
    <source>
        <dbReference type="Google" id="ProtNLM"/>
    </source>
</evidence>
<proteinExistence type="predicted"/>
<keyword evidence="2" id="KW-1185">Reference proteome</keyword>
<gene>
    <name evidence="1" type="ORF">AT03_07645</name>
</gene>
<reference evidence="1 2" key="1">
    <citation type="journal article" date="2014" name="Gut Pathog.">
        <title>Gene clusters of Hafnia alvei strain FB1 important in survival and pathogenesis: a draft genome perspective.</title>
        <authorList>
            <person name="Tan J.Y."/>
            <person name="Yin W.F."/>
            <person name="Chan K.G."/>
        </authorList>
    </citation>
    <scope>NUCLEOTIDE SEQUENCE [LARGE SCALE GENOMIC DNA]</scope>
    <source>
        <strain evidence="1 2">FB1</strain>
    </source>
</reference>
<dbReference type="OrthoDB" id="6046808at2"/>
<dbReference type="AlphaFoldDB" id="A0A097R0L1"/>
<dbReference type="Proteomes" id="UP000029986">
    <property type="component" value="Chromosome"/>
</dbReference>
<accession>A0A097R0L1</accession>
<dbReference type="KEGG" id="hav:AT03_07645"/>
<organism evidence="1 2">
    <name type="scientific">Hafnia alvei FB1</name>
    <dbReference type="NCBI Taxonomy" id="1453496"/>
    <lineage>
        <taxon>Bacteria</taxon>
        <taxon>Pseudomonadati</taxon>
        <taxon>Pseudomonadota</taxon>
        <taxon>Gammaproteobacteria</taxon>
        <taxon>Enterobacterales</taxon>
        <taxon>Hafniaceae</taxon>
        <taxon>Hafnia</taxon>
    </lineage>
</organism>
<dbReference type="RefSeq" id="WP_025800844.1">
    <property type="nucleotide sequence ID" value="NZ_CP009706.1"/>
</dbReference>
<protein>
    <recommendedName>
        <fullName evidence="3">Fimbrial protein</fullName>
    </recommendedName>
</protein>
<evidence type="ECO:0000313" key="1">
    <source>
        <dbReference type="EMBL" id="AIU72269.1"/>
    </source>
</evidence>
<name>A0A097R0L1_HAFAL</name>
<dbReference type="EMBL" id="CP009706">
    <property type="protein sequence ID" value="AIU72269.1"/>
    <property type="molecule type" value="Genomic_DNA"/>
</dbReference>
<dbReference type="PATRIC" id="fig|1453496.5.peg.1519"/>
<sequence>MNKVWLSMLFAVGLGLPFFSGLMPEAQAGNVGVIRFVGSIVEDACDVGIDKNRIKTRCDNGGRTATVSHPISQIGTAPVDLPISVGTSQLNWINSKHTLGVLTINYH</sequence>
<evidence type="ECO:0000313" key="2">
    <source>
        <dbReference type="Proteomes" id="UP000029986"/>
    </source>
</evidence>